<evidence type="ECO:0000313" key="3">
    <source>
        <dbReference type="EMBL" id="RMI47049.1"/>
    </source>
</evidence>
<protein>
    <recommendedName>
        <fullName evidence="2">DUF5941 domain-containing protein</fullName>
    </recommendedName>
</protein>
<feature type="domain" description="DUF5941" evidence="2">
    <location>
        <begin position="12"/>
        <end position="191"/>
    </location>
</feature>
<dbReference type="OrthoDB" id="3436331at2"/>
<sequence>MPSAPPPTGTDRLRAYRDDGPICAALGALPRGHLPPLPGALVALVVATALLGTGLGERHDLALFAPVAVLMLTGLAAGHGHTGRLDWLVPPIIRAIEYGYLAVLGFAQGVPAPLVFLLLGVLAFHHYDTVYRTRQGFWPADWLFPAGLGWEGRMLVVALFGLSGFLPFAYAALAAYLGVLFVCESVLSWTQLVRGGGVMDDLEEEGT</sequence>
<evidence type="ECO:0000256" key="1">
    <source>
        <dbReference type="SAM" id="Phobius"/>
    </source>
</evidence>
<feature type="transmembrane region" description="Helical" evidence="1">
    <location>
        <begin position="61"/>
        <end position="78"/>
    </location>
</feature>
<keyword evidence="4" id="KW-1185">Reference proteome</keyword>
<keyword evidence="1" id="KW-0812">Transmembrane</keyword>
<gene>
    <name evidence="3" type="ORF">EBO15_05110</name>
</gene>
<keyword evidence="1" id="KW-1133">Transmembrane helix</keyword>
<dbReference type="EMBL" id="RFFG01000006">
    <property type="protein sequence ID" value="RMI47049.1"/>
    <property type="molecule type" value="Genomic_DNA"/>
</dbReference>
<feature type="transmembrane region" description="Helical" evidence="1">
    <location>
        <begin position="37"/>
        <end position="54"/>
    </location>
</feature>
<comment type="caution">
    <text evidence="3">The sequence shown here is derived from an EMBL/GenBank/DDBJ whole genome shotgun (WGS) entry which is preliminary data.</text>
</comment>
<dbReference type="Proteomes" id="UP000282674">
    <property type="component" value="Unassembled WGS sequence"/>
</dbReference>
<reference evidence="3 4" key="1">
    <citation type="submission" date="2018-10" db="EMBL/GenBank/DDBJ databases">
        <title>Isolation from soil.</title>
        <authorList>
            <person name="Hu J."/>
        </authorList>
    </citation>
    <scope>NUCLEOTIDE SEQUENCE [LARGE SCALE GENOMIC DNA]</scope>
    <source>
        <strain evidence="3 4">NEAU-Ht49</strain>
    </source>
</reference>
<dbReference type="Pfam" id="PF19365">
    <property type="entry name" value="DUF5941"/>
    <property type="match status" value="1"/>
</dbReference>
<keyword evidence="1" id="KW-0472">Membrane</keyword>
<evidence type="ECO:0000313" key="4">
    <source>
        <dbReference type="Proteomes" id="UP000282674"/>
    </source>
</evidence>
<name>A0A3M2MBZ7_9ACTN</name>
<evidence type="ECO:0000259" key="2">
    <source>
        <dbReference type="Pfam" id="PF19365"/>
    </source>
</evidence>
<dbReference type="AlphaFoldDB" id="A0A3M2MBZ7"/>
<proteinExistence type="predicted"/>
<dbReference type="InterPro" id="IPR045985">
    <property type="entry name" value="DUF5941"/>
</dbReference>
<accession>A0A3M2MBZ7</accession>
<organism evidence="3 4">
    <name type="scientific">Actinomadura harenae</name>
    <dbReference type="NCBI Taxonomy" id="2483351"/>
    <lineage>
        <taxon>Bacteria</taxon>
        <taxon>Bacillati</taxon>
        <taxon>Actinomycetota</taxon>
        <taxon>Actinomycetes</taxon>
        <taxon>Streptosporangiales</taxon>
        <taxon>Thermomonosporaceae</taxon>
        <taxon>Actinomadura</taxon>
    </lineage>
</organism>
<feature type="transmembrane region" description="Helical" evidence="1">
    <location>
        <begin position="98"/>
        <end position="122"/>
    </location>
</feature>